<evidence type="ECO:0000313" key="2">
    <source>
        <dbReference type="Proteomes" id="UP000053097"/>
    </source>
</evidence>
<dbReference type="Proteomes" id="UP000053097">
    <property type="component" value="Unassembled WGS sequence"/>
</dbReference>
<reference evidence="1 2" key="1">
    <citation type="journal article" date="2014" name="Curr. Biol.">
        <title>The genome of the clonal raider ant Cerapachys biroi.</title>
        <authorList>
            <person name="Oxley P.R."/>
            <person name="Ji L."/>
            <person name="Fetter-Pruneda I."/>
            <person name="McKenzie S.K."/>
            <person name="Li C."/>
            <person name="Hu H."/>
            <person name="Zhang G."/>
            <person name="Kronauer D.J."/>
        </authorList>
    </citation>
    <scope>NUCLEOTIDE SEQUENCE [LARGE SCALE GENOMIC DNA]</scope>
</reference>
<accession>A0A026WFS8</accession>
<protein>
    <submittedName>
        <fullName evidence="1">Uncharacterized protein</fullName>
    </submittedName>
</protein>
<keyword evidence="2" id="KW-1185">Reference proteome</keyword>
<dbReference type="AlphaFoldDB" id="A0A026WFS8"/>
<evidence type="ECO:0000313" key="1">
    <source>
        <dbReference type="EMBL" id="EZA54907.1"/>
    </source>
</evidence>
<proteinExistence type="predicted"/>
<dbReference type="EMBL" id="KK107235">
    <property type="protein sequence ID" value="EZA54907.1"/>
    <property type="molecule type" value="Genomic_DNA"/>
</dbReference>
<sequence length="54" mass="6425">MYSVHYDTWRPLQVDWIAQRLTGFVRAMLIQSNESRCPKVSLMSQAKSRRDLRV</sequence>
<gene>
    <name evidence="1" type="ORF">X777_05410</name>
</gene>
<organism evidence="1 2">
    <name type="scientific">Ooceraea biroi</name>
    <name type="common">Clonal raider ant</name>
    <name type="synonym">Cerapachys biroi</name>
    <dbReference type="NCBI Taxonomy" id="2015173"/>
    <lineage>
        <taxon>Eukaryota</taxon>
        <taxon>Metazoa</taxon>
        <taxon>Ecdysozoa</taxon>
        <taxon>Arthropoda</taxon>
        <taxon>Hexapoda</taxon>
        <taxon>Insecta</taxon>
        <taxon>Pterygota</taxon>
        <taxon>Neoptera</taxon>
        <taxon>Endopterygota</taxon>
        <taxon>Hymenoptera</taxon>
        <taxon>Apocrita</taxon>
        <taxon>Aculeata</taxon>
        <taxon>Formicoidea</taxon>
        <taxon>Formicidae</taxon>
        <taxon>Dorylinae</taxon>
        <taxon>Ooceraea</taxon>
    </lineage>
</organism>
<name>A0A026WFS8_OOCBI</name>